<evidence type="ECO:0000313" key="2">
    <source>
        <dbReference type="Proteomes" id="UP000034832"/>
    </source>
</evidence>
<comment type="caution">
    <text evidence="1">The sequence shown here is derived from an EMBL/GenBank/DDBJ whole genome shotgun (WGS) entry which is preliminary data.</text>
</comment>
<sequence length="78" mass="8357">METALTAAAIAALIVAASRQAYYSTGRPCACPDDRMRNGRACGSRSAYSRPGGAQPLCSARDVSAKMIEEHRNKIARR</sequence>
<reference evidence="1" key="1">
    <citation type="submission" date="2019-04" db="EMBL/GenBank/DDBJ databases">
        <title>Whole genome sequencing of cave bacteria.</title>
        <authorList>
            <person name="Gan H.M."/>
            <person name="Barton H."/>
            <person name="Savka M.A."/>
        </authorList>
    </citation>
    <scope>NUCLEOTIDE SEQUENCE [LARGE SCALE GENOMIC DNA]</scope>
    <source>
        <strain evidence="1">LC387</strain>
    </source>
</reference>
<gene>
    <name evidence="1" type="ORF">YH63_005340</name>
</gene>
<name>A0A4U6BTI2_9BRAD</name>
<accession>A0A4U6BTI2</accession>
<evidence type="ECO:0000313" key="1">
    <source>
        <dbReference type="EMBL" id="TKT73886.1"/>
    </source>
</evidence>
<organism evidence="1 2">
    <name type="scientific">Afipia massiliensis</name>
    <dbReference type="NCBI Taxonomy" id="211460"/>
    <lineage>
        <taxon>Bacteria</taxon>
        <taxon>Pseudomonadati</taxon>
        <taxon>Pseudomonadota</taxon>
        <taxon>Alphaproteobacteria</taxon>
        <taxon>Hyphomicrobiales</taxon>
        <taxon>Nitrobacteraceae</taxon>
        <taxon>Afipia</taxon>
    </lineage>
</organism>
<proteinExistence type="predicted"/>
<protein>
    <submittedName>
        <fullName evidence="1">Uncharacterized protein</fullName>
    </submittedName>
</protein>
<dbReference type="AlphaFoldDB" id="A0A4U6BTI2"/>
<dbReference type="OrthoDB" id="7433551at2"/>
<dbReference type="Proteomes" id="UP000034832">
    <property type="component" value="Unassembled WGS sequence"/>
</dbReference>
<dbReference type="EMBL" id="LBIA02000001">
    <property type="protein sequence ID" value="TKT73886.1"/>
    <property type="molecule type" value="Genomic_DNA"/>
</dbReference>
<keyword evidence="2" id="KW-1185">Reference proteome</keyword>